<keyword evidence="6" id="KW-0350">Heme biosynthesis</keyword>
<dbReference type="EC" id="4.2.1.24" evidence="4 11"/>
<dbReference type="SMART" id="SM01004">
    <property type="entry name" value="ALAD"/>
    <property type="match status" value="1"/>
</dbReference>
<dbReference type="PANTHER" id="PTHR11458:SF0">
    <property type="entry name" value="DELTA-AMINOLEVULINIC ACID DEHYDRATASE"/>
    <property type="match status" value="1"/>
</dbReference>
<dbReference type="PROSITE" id="PS00169">
    <property type="entry name" value="D_ALA_DEHYDRATASE"/>
    <property type="match status" value="1"/>
</dbReference>
<reference evidence="13 14" key="1">
    <citation type="submission" date="2021-01" db="EMBL/GenBank/DDBJ databases">
        <title>Genomic Encyclopedia of Type Strains, Phase IV (KMG-IV): sequencing the most valuable type-strain genomes for metagenomic binning, comparative biology and taxonomic classification.</title>
        <authorList>
            <person name="Goeker M."/>
        </authorList>
    </citation>
    <scope>NUCLEOTIDE SEQUENCE [LARGE SCALE GENOMIC DNA]</scope>
    <source>
        <strain evidence="13 14">DSM 25890</strain>
    </source>
</reference>
<dbReference type="Proteomes" id="UP001314796">
    <property type="component" value="Unassembled WGS sequence"/>
</dbReference>
<evidence type="ECO:0000256" key="11">
    <source>
        <dbReference type="RuleBase" id="RU000515"/>
    </source>
</evidence>
<evidence type="ECO:0000256" key="3">
    <source>
        <dbReference type="ARBA" id="ARBA00011823"/>
    </source>
</evidence>
<comment type="similarity">
    <text evidence="2 12">Belongs to the ALAD family.</text>
</comment>
<dbReference type="CDD" id="cd00384">
    <property type="entry name" value="ALAD_PBGS"/>
    <property type="match status" value="1"/>
</dbReference>
<proteinExistence type="inferred from homology"/>
<dbReference type="GO" id="GO:0004655">
    <property type="term" value="F:porphobilinogen synthase activity"/>
    <property type="evidence" value="ECO:0007669"/>
    <property type="project" value="UniProtKB-EC"/>
</dbReference>
<evidence type="ECO:0000256" key="10">
    <source>
        <dbReference type="ARBA" id="ARBA00047651"/>
    </source>
</evidence>
<evidence type="ECO:0000256" key="9">
    <source>
        <dbReference type="ARBA" id="ARBA00025628"/>
    </source>
</evidence>
<evidence type="ECO:0000313" key="14">
    <source>
        <dbReference type="Proteomes" id="UP001314796"/>
    </source>
</evidence>
<evidence type="ECO:0000313" key="13">
    <source>
        <dbReference type="EMBL" id="MBM7614718.1"/>
    </source>
</evidence>
<dbReference type="SUPFAM" id="SSF51569">
    <property type="entry name" value="Aldolase"/>
    <property type="match status" value="1"/>
</dbReference>
<evidence type="ECO:0000256" key="2">
    <source>
        <dbReference type="ARBA" id="ARBA00008055"/>
    </source>
</evidence>
<dbReference type="EMBL" id="JAFBEE010000006">
    <property type="protein sequence ID" value="MBM7614718.1"/>
    <property type="molecule type" value="Genomic_DNA"/>
</dbReference>
<sequence>MEMNKRPRRLRRSAGIRNLVQETRVDIADLVYPLFVVHGENIKKEITALPGQYHFSVDRLIEEVSQVVNLGIQAIILFGIPAKKDERGSEAYAMDGIVQQAIREVKKHYPDLVVISDVCLCQYTDHGHCGLIKDHEVLNDESLDLIANTALSHAMAGVDIVAPSDMMDGRVAAIRQVLDKNNFSHIPIMSYSVKFASGFYGPFRSAAKSSPQFGDRKTYQMDPANGREALREAALDIEEGADILMVKPALAYLDIIHQLKTTYNMPLAAYHVSGEYTMVKMAAKEGLIDGEKVMVEILTSIKRAGADMILTYFAKDMAEWIRRNTL</sequence>
<comment type="function">
    <text evidence="9">Catalyzes an early step in the biosynthesis of tetrapyrroles. Binds two molecules of 5-aminolevulinate per subunit, each at a distinct site, and catalyzes their condensation to form porphobilinogen.</text>
</comment>
<dbReference type="InterPro" id="IPR013785">
    <property type="entry name" value="Aldolase_TIM"/>
</dbReference>
<dbReference type="PRINTS" id="PR00144">
    <property type="entry name" value="DALDHYDRTASE"/>
</dbReference>
<evidence type="ECO:0000256" key="7">
    <source>
        <dbReference type="ARBA" id="ARBA00023239"/>
    </source>
</evidence>
<evidence type="ECO:0000256" key="4">
    <source>
        <dbReference type="ARBA" id="ARBA00012053"/>
    </source>
</evidence>
<keyword evidence="8 11" id="KW-0627">Porphyrin biosynthesis</keyword>
<keyword evidence="7 11" id="KW-0456">Lyase</keyword>
<dbReference type="Pfam" id="PF00490">
    <property type="entry name" value="ALAD"/>
    <property type="match status" value="1"/>
</dbReference>
<comment type="pathway">
    <text evidence="1">Porphyrin-containing compound metabolism; protoporphyrin-IX biosynthesis; coproporphyrinogen-III from 5-aminolevulinate: step 1/4.</text>
</comment>
<evidence type="ECO:0000256" key="8">
    <source>
        <dbReference type="ARBA" id="ARBA00023244"/>
    </source>
</evidence>
<dbReference type="NCBIfam" id="NF006762">
    <property type="entry name" value="PRK09283.1"/>
    <property type="match status" value="1"/>
</dbReference>
<name>A0ABS2NP48_9FIRM</name>
<comment type="caution">
    <text evidence="13">The sequence shown here is derived from an EMBL/GenBank/DDBJ whole genome shotgun (WGS) entry which is preliminary data.</text>
</comment>
<protein>
    <recommendedName>
        <fullName evidence="5 11">Delta-aminolevulinic acid dehydratase</fullName>
        <ecNumber evidence="4 11">4.2.1.24</ecNumber>
    </recommendedName>
</protein>
<dbReference type="Gene3D" id="3.20.20.70">
    <property type="entry name" value="Aldolase class I"/>
    <property type="match status" value="1"/>
</dbReference>
<comment type="catalytic activity">
    <reaction evidence="10 11">
        <text>2 5-aminolevulinate = porphobilinogen + 2 H2O + H(+)</text>
        <dbReference type="Rhea" id="RHEA:24064"/>
        <dbReference type="ChEBI" id="CHEBI:15377"/>
        <dbReference type="ChEBI" id="CHEBI:15378"/>
        <dbReference type="ChEBI" id="CHEBI:58126"/>
        <dbReference type="ChEBI" id="CHEBI:356416"/>
        <dbReference type="EC" id="4.2.1.24"/>
    </reaction>
</comment>
<organism evidence="13 14">
    <name type="scientific">Alkaliphilus hydrothermalis</name>
    <dbReference type="NCBI Taxonomy" id="1482730"/>
    <lineage>
        <taxon>Bacteria</taxon>
        <taxon>Bacillati</taxon>
        <taxon>Bacillota</taxon>
        <taxon>Clostridia</taxon>
        <taxon>Peptostreptococcales</taxon>
        <taxon>Natronincolaceae</taxon>
        <taxon>Alkaliphilus</taxon>
    </lineage>
</organism>
<evidence type="ECO:0000256" key="5">
    <source>
        <dbReference type="ARBA" id="ARBA00020771"/>
    </source>
</evidence>
<keyword evidence="14" id="KW-1185">Reference proteome</keyword>
<dbReference type="InterPro" id="IPR001731">
    <property type="entry name" value="ALAD"/>
</dbReference>
<gene>
    <name evidence="13" type="ORF">JOC73_001232</name>
</gene>
<dbReference type="PIRSF" id="PIRSF001415">
    <property type="entry name" value="Porphbilin_synth"/>
    <property type="match status" value="1"/>
</dbReference>
<comment type="subunit">
    <text evidence="3 11">Homooctamer.</text>
</comment>
<evidence type="ECO:0000256" key="12">
    <source>
        <dbReference type="RuleBase" id="RU004161"/>
    </source>
</evidence>
<evidence type="ECO:0000256" key="1">
    <source>
        <dbReference type="ARBA" id="ARBA00004694"/>
    </source>
</evidence>
<dbReference type="InterPro" id="IPR030656">
    <property type="entry name" value="ALAD_AS"/>
</dbReference>
<accession>A0ABS2NP48</accession>
<dbReference type="PANTHER" id="PTHR11458">
    <property type="entry name" value="DELTA-AMINOLEVULINIC ACID DEHYDRATASE"/>
    <property type="match status" value="1"/>
</dbReference>
<evidence type="ECO:0000256" key="6">
    <source>
        <dbReference type="ARBA" id="ARBA00023133"/>
    </source>
</evidence>